<feature type="transmembrane region" description="Helical" evidence="8">
    <location>
        <begin position="16"/>
        <end position="40"/>
    </location>
</feature>
<dbReference type="NCBIfam" id="NF008049">
    <property type="entry name" value="PRK10782.1"/>
    <property type="match status" value="1"/>
</dbReference>
<feature type="transmembrane region" description="Helical" evidence="8">
    <location>
        <begin position="145"/>
        <end position="167"/>
    </location>
</feature>
<evidence type="ECO:0000256" key="6">
    <source>
        <dbReference type="ARBA" id="ARBA00022989"/>
    </source>
</evidence>
<keyword evidence="5 8" id="KW-0812">Transmembrane</keyword>
<keyword evidence="7 8" id="KW-0472">Membrane</keyword>
<evidence type="ECO:0000259" key="9">
    <source>
        <dbReference type="PROSITE" id="PS50928"/>
    </source>
</evidence>
<dbReference type="RefSeq" id="WP_013387641.1">
    <property type="nucleotide sequence ID" value="NC_014632.1"/>
</dbReference>
<evidence type="ECO:0000313" key="11">
    <source>
        <dbReference type="Proteomes" id="UP000006875"/>
    </source>
</evidence>
<dbReference type="CDD" id="cd06261">
    <property type="entry name" value="TM_PBP2"/>
    <property type="match status" value="1"/>
</dbReference>
<dbReference type="KEGG" id="ipo:Ilyop_1193"/>
<evidence type="ECO:0000256" key="2">
    <source>
        <dbReference type="ARBA" id="ARBA00007069"/>
    </source>
</evidence>
<evidence type="ECO:0000256" key="8">
    <source>
        <dbReference type="RuleBase" id="RU363032"/>
    </source>
</evidence>
<dbReference type="STRING" id="572544.Ilyop_1193"/>
<dbReference type="AlphaFoldDB" id="E3H8J2"/>
<evidence type="ECO:0000256" key="4">
    <source>
        <dbReference type="ARBA" id="ARBA00022475"/>
    </source>
</evidence>
<evidence type="ECO:0000313" key="10">
    <source>
        <dbReference type="EMBL" id="ADO82974.1"/>
    </source>
</evidence>
<proteinExistence type="inferred from homology"/>
<organism evidence="10 11">
    <name type="scientific">Ilyobacter polytropus (strain ATCC 51220 / DSM 2926 / LMG 16218 / CuHBu1)</name>
    <dbReference type="NCBI Taxonomy" id="572544"/>
    <lineage>
        <taxon>Bacteria</taxon>
        <taxon>Fusobacteriati</taxon>
        <taxon>Fusobacteriota</taxon>
        <taxon>Fusobacteriia</taxon>
        <taxon>Fusobacteriales</taxon>
        <taxon>Fusobacteriaceae</taxon>
        <taxon>Ilyobacter</taxon>
    </lineage>
</organism>
<dbReference type="InterPro" id="IPR035906">
    <property type="entry name" value="MetI-like_sf"/>
</dbReference>
<dbReference type="HOGENOM" id="CLU_077375_0_1_0"/>
<dbReference type="FunFam" id="1.10.3720.10:FF:000002">
    <property type="entry name" value="D-methionine ABC transporter permease MetI"/>
    <property type="match status" value="1"/>
</dbReference>
<dbReference type="GO" id="GO:0005886">
    <property type="term" value="C:plasma membrane"/>
    <property type="evidence" value="ECO:0007669"/>
    <property type="project" value="UniProtKB-SubCell"/>
</dbReference>
<feature type="transmembrane region" description="Helical" evidence="8">
    <location>
        <begin position="61"/>
        <end position="82"/>
    </location>
</feature>
<feature type="transmembrane region" description="Helical" evidence="8">
    <location>
        <begin position="187"/>
        <end position="206"/>
    </location>
</feature>
<dbReference type="GO" id="GO:0048473">
    <property type="term" value="P:D-methionine transmembrane transport"/>
    <property type="evidence" value="ECO:0007669"/>
    <property type="project" value="TreeGrafter"/>
</dbReference>
<dbReference type="eggNOG" id="COG2011">
    <property type="taxonomic scope" value="Bacteria"/>
</dbReference>
<dbReference type="EMBL" id="CP002281">
    <property type="protein sequence ID" value="ADO82974.1"/>
    <property type="molecule type" value="Genomic_DNA"/>
</dbReference>
<comment type="subcellular location">
    <subcellularLocation>
        <location evidence="1 8">Cell membrane</location>
        <topology evidence="1 8">Multi-pass membrane protein</topology>
    </subcellularLocation>
</comment>
<keyword evidence="4" id="KW-1003">Cell membrane</keyword>
<evidence type="ECO:0000256" key="1">
    <source>
        <dbReference type="ARBA" id="ARBA00004651"/>
    </source>
</evidence>
<evidence type="ECO:0000256" key="7">
    <source>
        <dbReference type="ARBA" id="ARBA00023136"/>
    </source>
</evidence>
<keyword evidence="6 8" id="KW-1133">Transmembrane helix</keyword>
<evidence type="ECO:0000256" key="3">
    <source>
        <dbReference type="ARBA" id="ARBA00022448"/>
    </source>
</evidence>
<dbReference type="PANTHER" id="PTHR30450">
    <property type="entry name" value="ABC TRANSPORTER PERMEASE"/>
    <property type="match status" value="1"/>
</dbReference>
<gene>
    <name evidence="10" type="ordered locus">Ilyop_1193</name>
</gene>
<dbReference type="InterPro" id="IPR000515">
    <property type="entry name" value="MetI-like"/>
</dbReference>
<keyword evidence="11" id="KW-1185">Reference proteome</keyword>
<dbReference type="Proteomes" id="UP000006875">
    <property type="component" value="Chromosome"/>
</dbReference>
<dbReference type="Gene3D" id="1.10.3720.10">
    <property type="entry name" value="MetI-like"/>
    <property type="match status" value="1"/>
</dbReference>
<sequence>MDKIIALLIPAMAETIYMVVLSTIFATIMGLPIGLLAVITDKNHIIEMPKLNKVLDGLINIFRSIPFIILMILVLPLSRFIVGTTIGSTASIVPLSIAAAPFVARIVEGAVKEVDRGLLEASISLGASRKDIISKVLIPESLPSLIHGLTITVITLVGYSAMAGAIGGGGLGDLAIRYGYQRFKLDIMIVSVASIIILVQGIQFLGDKIVYNIRKKRG</sequence>
<protein>
    <submittedName>
        <fullName evidence="10">Binding-protein-dependent transport systems inner membrane component</fullName>
    </submittedName>
</protein>
<dbReference type="InterPro" id="IPR051322">
    <property type="entry name" value="AA_ABC_Transporter_Permease"/>
</dbReference>
<dbReference type="Pfam" id="PF00528">
    <property type="entry name" value="BPD_transp_1"/>
    <property type="match status" value="1"/>
</dbReference>
<name>E3H8J2_ILYPC</name>
<dbReference type="OrthoDB" id="9793490at2"/>
<evidence type="ECO:0000256" key="5">
    <source>
        <dbReference type="ARBA" id="ARBA00022692"/>
    </source>
</evidence>
<keyword evidence="3 8" id="KW-0813">Transport</keyword>
<accession>E3H8J2</accession>
<dbReference type="PANTHER" id="PTHR30450:SF1">
    <property type="entry name" value="D-METHIONINE TRANSPORT SYSTEM PERMEASE PROTEIN METI-RELATED"/>
    <property type="match status" value="1"/>
</dbReference>
<feature type="transmembrane region" description="Helical" evidence="8">
    <location>
        <begin position="88"/>
        <end position="107"/>
    </location>
</feature>
<dbReference type="PROSITE" id="PS50928">
    <property type="entry name" value="ABC_TM1"/>
    <property type="match status" value="1"/>
</dbReference>
<dbReference type="SUPFAM" id="SSF161098">
    <property type="entry name" value="MetI-like"/>
    <property type="match status" value="1"/>
</dbReference>
<feature type="domain" description="ABC transmembrane type-1" evidence="9">
    <location>
        <begin position="12"/>
        <end position="206"/>
    </location>
</feature>
<reference evidence="10 11" key="1">
    <citation type="journal article" date="2010" name="Stand. Genomic Sci.">
        <title>Complete genome sequence of Ilyobacter polytropus type strain (CuHbu1).</title>
        <authorList>
            <person name="Sikorski J."/>
            <person name="Chertkov O."/>
            <person name="Lapidus A."/>
            <person name="Nolan M."/>
            <person name="Lucas S."/>
            <person name="Del Rio T.G."/>
            <person name="Tice H."/>
            <person name="Cheng J.F."/>
            <person name="Tapia R."/>
            <person name="Han C."/>
            <person name="Goodwin L."/>
            <person name="Pitluck S."/>
            <person name="Liolios K."/>
            <person name="Ivanova N."/>
            <person name="Mavromatis K."/>
            <person name="Mikhailova N."/>
            <person name="Pati A."/>
            <person name="Chen A."/>
            <person name="Palaniappan K."/>
            <person name="Land M."/>
            <person name="Hauser L."/>
            <person name="Chang Y.J."/>
            <person name="Jeffries C.D."/>
            <person name="Brambilla E."/>
            <person name="Yasawong M."/>
            <person name="Rohde M."/>
            <person name="Pukall R."/>
            <person name="Spring S."/>
            <person name="Goker M."/>
            <person name="Woyke T."/>
            <person name="Bristow J."/>
            <person name="Eisen J.A."/>
            <person name="Markowitz V."/>
            <person name="Hugenholtz P."/>
            <person name="Kyrpides N.C."/>
            <person name="Klenk H.P."/>
        </authorList>
    </citation>
    <scope>NUCLEOTIDE SEQUENCE [LARGE SCALE GENOMIC DNA]</scope>
    <source>
        <strain evidence="11">ATCC 51220 / DSM 2926 / LMG 16218 / CuHBu1</strain>
    </source>
</reference>
<comment type="similarity">
    <text evidence="2">Belongs to the binding-protein-dependent transport system permease family. CysTW subfamily.</text>
</comment>